<protein>
    <recommendedName>
        <fullName evidence="12">Leishmanolysin-like peptidase</fullName>
    </recommendedName>
</protein>
<comment type="caution">
    <text evidence="10">The sequence shown here is derived from an EMBL/GenBank/DDBJ whole genome shotgun (WGS) entry which is preliminary data.</text>
</comment>
<feature type="transmembrane region" description="Helical" evidence="9">
    <location>
        <begin position="930"/>
        <end position="954"/>
    </location>
</feature>
<dbReference type="SUPFAM" id="SSF55486">
    <property type="entry name" value="Metalloproteases ('zincins'), catalytic domain"/>
    <property type="match status" value="1"/>
</dbReference>
<feature type="compositionally biased region" description="Acidic residues" evidence="8">
    <location>
        <begin position="1173"/>
        <end position="1182"/>
    </location>
</feature>
<dbReference type="Proteomes" id="UP001642484">
    <property type="component" value="Unassembled WGS sequence"/>
</dbReference>
<organism evidence="10 11">
    <name type="scientific">Durusdinium trenchii</name>
    <dbReference type="NCBI Taxonomy" id="1381693"/>
    <lineage>
        <taxon>Eukaryota</taxon>
        <taxon>Sar</taxon>
        <taxon>Alveolata</taxon>
        <taxon>Dinophyceae</taxon>
        <taxon>Suessiales</taxon>
        <taxon>Symbiodiniaceae</taxon>
        <taxon>Durusdinium</taxon>
    </lineage>
</organism>
<reference evidence="10 11" key="1">
    <citation type="submission" date="2024-02" db="EMBL/GenBank/DDBJ databases">
        <authorList>
            <person name="Chen Y."/>
            <person name="Shah S."/>
            <person name="Dougan E. K."/>
            <person name="Thang M."/>
            <person name="Chan C."/>
        </authorList>
    </citation>
    <scope>NUCLEOTIDE SEQUENCE [LARGE SCALE GENOMIC DNA]</scope>
</reference>
<evidence type="ECO:0000256" key="5">
    <source>
        <dbReference type="ARBA" id="ARBA00022801"/>
    </source>
</evidence>
<keyword evidence="5" id="KW-0378">Hydrolase</keyword>
<gene>
    <name evidence="10" type="ORF">CCMP2556_LOCUS37541</name>
</gene>
<feature type="transmembrane region" description="Helical" evidence="9">
    <location>
        <begin position="966"/>
        <end position="987"/>
    </location>
</feature>
<evidence type="ECO:0000256" key="7">
    <source>
        <dbReference type="ARBA" id="ARBA00023049"/>
    </source>
</evidence>
<evidence type="ECO:0000256" key="4">
    <source>
        <dbReference type="ARBA" id="ARBA00022723"/>
    </source>
</evidence>
<feature type="transmembrane region" description="Helical" evidence="9">
    <location>
        <begin position="893"/>
        <end position="918"/>
    </location>
</feature>
<comment type="cofactor">
    <cofactor evidence="1">
        <name>Zn(2+)</name>
        <dbReference type="ChEBI" id="CHEBI:29105"/>
    </cofactor>
</comment>
<keyword evidence="9" id="KW-1133">Transmembrane helix</keyword>
<evidence type="ECO:0000256" key="1">
    <source>
        <dbReference type="ARBA" id="ARBA00001947"/>
    </source>
</evidence>
<keyword evidence="3" id="KW-0645">Protease</keyword>
<evidence type="ECO:0000256" key="2">
    <source>
        <dbReference type="ARBA" id="ARBA00005860"/>
    </source>
</evidence>
<dbReference type="EMBL" id="CAXAMN010023250">
    <property type="protein sequence ID" value="CAK9076211.1"/>
    <property type="molecule type" value="Genomic_DNA"/>
</dbReference>
<keyword evidence="9" id="KW-0472">Membrane</keyword>
<feature type="region of interest" description="Disordered" evidence="8">
    <location>
        <begin position="1166"/>
        <end position="1200"/>
    </location>
</feature>
<evidence type="ECO:0000313" key="10">
    <source>
        <dbReference type="EMBL" id="CAK9076211.1"/>
    </source>
</evidence>
<dbReference type="Gene3D" id="3.90.132.10">
    <property type="entry name" value="Leishmanolysin , domain 2"/>
    <property type="match status" value="1"/>
</dbReference>
<dbReference type="Gene3D" id="3.10.170.20">
    <property type="match status" value="1"/>
</dbReference>
<keyword evidence="7" id="KW-0482">Metalloprotease</keyword>
<keyword evidence="9" id="KW-0812">Transmembrane</keyword>
<dbReference type="PANTHER" id="PTHR10942:SF0">
    <property type="entry name" value="LEISHMANOLYSIN-LIKE PEPTIDASE"/>
    <property type="match status" value="1"/>
</dbReference>
<keyword evidence="4" id="KW-0479">Metal-binding</keyword>
<keyword evidence="11" id="KW-1185">Reference proteome</keyword>
<evidence type="ECO:0000313" key="11">
    <source>
        <dbReference type="Proteomes" id="UP001642484"/>
    </source>
</evidence>
<comment type="similarity">
    <text evidence="2">Belongs to the peptidase M8 family.</text>
</comment>
<feature type="transmembrane region" description="Helical" evidence="9">
    <location>
        <begin position="861"/>
        <end position="881"/>
    </location>
</feature>
<dbReference type="Pfam" id="PF01457">
    <property type="entry name" value="Peptidase_M8"/>
    <property type="match status" value="1"/>
</dbReference>
<accession>A0ABP0PJL9</accession>
<name>A0ABP0PJL9_9DINO</name>
<proteinExistence type="inferred from homology"/>
<evidence type="ECO:0000256" key="3">
    <source>
        <dbReference type="ARBA" id="ARBA00022670"/>
    </source>
</evidence>
<feature type="region of interest" description="Disordered" evidence="8">
    <location>
        <begin position="159"/>
        <end position="178"/>
    </location>
</feature>
<evidence type="ECO:0000256" key="6">
    <source>
        <dbReference type="ARBA" id="ARBA00022833"/>
    </source>
</evidence>
<keyword evidence="6" id="KW-0862">Zinc</keyword>
<evidence type="ECO:0000256" key="8">
    <source>
        <dbReference type="SAM" id="MobiDB-lite"/>
    </source>
</evidence>
<dbReference type="PANTHER" id="PTHR10942">
    <property type="entry name" value="LEISHMANOLYSIN-LIKE PEPTIDASE"/>
    <property type="match status" value="1"/>
</dbReference>
<feature type="transmembrane region" description="Helical" evidence="9">
    <location>
        <begin position="1140"/>
        <end position="1159"/>
    </location>
</feature>
<evidence type="ECO:0008006" key="12">
    <source>
        <dbReference type="Google" id="ProtNLM"/>
    </source>
</evidence>
<evidence type="ECO:0000256" key="9">
    <source>
        <dbReference type="SAM" id="Phobius"/>
    </source>
</evidence>
<dbReference type="InterPro" id="IPR001577">
    <property type="entry name" value="Peptidase_M8"/>
</dbReference>
<sequence>MRQTDSTDRFDRLDLIMRLRVATSDEEEDSSVFKAASLEAAGRPFDGSCAQRAAEILAEAAPDWLELDGASGTASLVLLRPDGNASKRHRPAMCAGVVARGYSLALPEEDATPGGKDAAMKRWKSAQQNFYADVRALERDLFSIQACILGRLREIAEEQSREGKEPAPLDASTPTLASQGQNMPEQAVLAADESVLGFVKAVEQHPDYQQQVCHVKHYPTRPAKFARFDSLVDEKGSPLLSPEARSALKQMNIEDLFEHQHTALWLELAKKNPPPLTVVDNPAKARRLGLSGRRELGQQGPILEHEEGQLLGCAWLRDPRSQDVALEVLRDIERSTWQLSKDLPRQLSSTFEDPDLGRGLSPRPWFQEVVDRYGAPPRQHPQRYKLHDGRRLSVLMENNTVPIRFHLNFDTLYEEKVQANPYTKDRYCFQEGAWFRIGYPDEKPSGSGPDDCGDRTTTYVTGNKWCICTSNDLISDQMRDFVIHATTEVMKQVPKFFRVNPVEEQLQFRNFEGSYPAMWETTGQTGVCCDPDCQKGLHVVVPDSFCTEGVAADAVLSLSMPPPIPGVGGAGTFCSADQHGRPTHMVFQWHRRITPAQFAQSSTQELVQQWRGLVLHEALHGLGFGSGLWQNSYDGNGQRREIIKQLEVEDEDGSRDFIYHFVKGTRVYEVAKAYFACEEDDQWQGLPLMSWPPSGRDTHHETRILRDDVMSYGNSLEAVSAVTLAALEDTGHYLANYSSAECMWWGKGRGCSFVLQRCSVRAAGEVITGSQASQCNRAWSSRYSAGNREALEKCLLPDCRSRTVGGVTTCDAECFTGDDAEAVCTKVPSGPVEAAGFVGWAQDLVSDVIGYDITWESLQSAASVSMAPFCLLSVCCLAKCFVCPRSKPERSRLFFYVLSVVTVLPGLGICAAGGYVAINWGEFEAFFTVEFMAGVLALGFAVVFIAGLGIYAVYTGDRGKQMCFSVLHTLEVLTLLGTVFMSAKFAMDLDKMTSDTLSQAGAAPTGLTSAGVAQRMADQVMKRLLSLSCRTYQVCCEDTELLDLRVANGAPRQCKVAHEGMADDAGFVLSDPSHPNFCQAVSGINSRTAFPPMICGWVQSPDFSIESCKQEYCTSGLEGLESFLTAGVAIYRENMLHCGLAVGFLLAIQLVQLFVVLCMRSKRRRQSRVSPDGESDSEDSEDLQAVVPKPSLFGSRRGTQVTTINVREKPRLERRISVGSDLAFTGTYTGAVASAKAAAKPR</sequence>